<protein>
    <recommendedName>
        <fullName evidence="4">GDSL esterase/lipase</fullName>
    </recommendedName>
</protein>
<accession>A0AAP0KNT2</accession>
<evidence type="ECO:0008006" key="4">
    <source>
        <dbReference type="Google" id="ProtNLM"/>
    </source>
</evidence>
<reference evidence="2 3" key="1">
    <citation type="submission" date="2024-01" db="EMBL/GenBank/DDBJ databases">
        <title>Genome assemblies of Stephania.</title>
        <authorList>
            <person name="Yang L."/>
        </authorList>
    </citation>
    <scope>NUCLEOTIDE SEQUENCE [LARGE SCALE GENOMIC DNA]</scope>
    <source>
        <strain evidence="2">QJT</strain>
        <tissue evidence="2">Leaf</tissue>
    </source>
</reference>
<dbReference type="AlphaFoldDB" id="A0AAP0KNT2"/>
<evidence type="ECO:0000256" key="1">
    <source>
        <dbReference type="ARBA" id="ARBA00008668"/>
    </source>
</evidence>
<dbReference type="EMBL" id="JBBNAE010000001">
    <property type="protein sequence ID" value="KAK9155044.1"/>
    <property type="molecule type" value="Genomic_DNA"/>
</dbReference>
<dbReference type="Proteomes" id="UP001417504">
    <property type="component" value="Unassembled WGS sequence"/>
</dbReference>
<comment type="caution">
    <text evidence="2">The sequence shown here is derived from an EMBL/GenBank/DDBJ whole genome shotgun (WGS) entry which is preliminary data.</text>
</comment>
<dbReference type="InterPro" id="IPR050592">
    <property type="entry name" value="GDSL_lipolytic_enzyme"/>
</dbReference>
<dbReference type="SUPFAM" id="SSF52266">
    <property type="entry name" value="SGNH hydrolase"/>
    <property type="match status" value="1"/>
</dbReference>
<dbReference type="PANTHER" id="PTHR45642">
    <property type="entry name" value="GDSL ESTERASE/LIPASE EXL3"/>
    <property type="match status" value="1"/>
</dbReference>
<dbReference type="PANTHER" id="PTHR45642:SF67">
    <property type="entry name" value="GDSL-LIKE LIPASE_ACYLHYDROLASE FAMILY PROTEIN, EXPRESSED"/>
    <property type="match status" value="1"/>
</dbReference>
<dbReference type="Gene3D" id="3.40.50.1110">
    <property type="entry name" value="SGNH hydrolase"/>
    <property type="match status" value="1"/>
</dbReference>
<organism evidence="2 3">
    <name type="scientific">Stephania japonica</name>
    <dbReference type="NCBI Taxonomy" id="461633"/>
    <lineage>
        <taxon>Eukaryota</taxon>
        <taxon>Viridiplantae</taxon>
        <taxon>Streptophyta</taxon>
        <taxon>Embryophyta</taxon>
        <taxon>Tracheophyta</taxon>
        <taxon>Spermatophyta</taxon>
        <taxon>Magnoliopsida</taxon>
        <taxon>Ranunculales</taxon>
        <taxon>Menispermaceae</taxon>
        <taxon>Menispermoideae</taxon>
        <taxon>Cissampelideae</taxon>
        <taxon>Stephania</taxon>
    </lineage>
</organism>
<dbReference type="InterPro" id="IPR001087">
    <property type="entry name" value="GDSL"/>
</dbReference>
<sequence>MGVCGSTDLEVYPKNYVRSLISKRLRHAINSEKFYSQGKDFEAGILKIYVLAKGSSGHIRKVTKCKSFYEQEQEVRRFWAVTSEFVAVAPRVLDYKVVNLPRVEYGVDEGEGGGCGHQKRQNSLLELWVSTQLDGFFRNQDTGSSDFLQNYYIDPLVRAAFSIDQFSDILMRSFATFVQKLYKLGARRIGVTNLPPLGCLPAAITMFGAGSNQCVKYLNQDAATFNRKLNATAQKLKCQLPGVKIVVFDIYQPLLDLVTKPSLSGFFETRKACCGTGTIETSLLCNSMSIGTCANATEYVFWDGVHPSESANKIMATDLMLFSLTTCVLNPVSTQDSHRMPWSASVIWRNLRDNWEIFKTGVTWGVGNGNGTHFWSDRWLEGTGVLQDHVFIPPNEHNIDDKRLKFQLARQRELSDVHTHVTVNQSILTE</sequence>
<proteinExistence type="inferred from homology"/>
<dbReference type="InterPro" id="IPR036514">
    <property type="entry name" value="SGNH_hydro_sf"/>
</dbReference>
<keyword evidence="3" id="KW-1185">Reference proteome</keyword>
<evidence type="ECO:0000313" key="3">
    <source>
        <dbReference type="Proteomes" id="UP001417504"/>
    </source>
</evidence>
<evidence type="ECO:0000313" key="2">
    <source>
        <dbReference type="EMBL" id="KAK9155044.1"/>
    </source>
</evidence>
<name>A0AAP0KNT2_9MAGN</name>
<dbReference type="Pfam" id="PF00657">
    <property type="entry name" value="Lipase_GDSL"/>
    <property type="match status" value="1"/>
</dbReference>
<comment type="similarity">
    <text evidence="1">Belongs to the 'GDSL' lipolytic enzyme family.</text>
</comment>
<dbReference type="GO" id="GO:0016788">
    <property type="term" value="F:hydrolase activity, acting on ester bonds"/>
    <property type="evidence" value="ECO:0007669"/>
    <property type="project" value="InterPro"/>
</dbReference>
<gene>
    <name evidence="2" type="ORF">Sjap_002524</name>
</gene>